<dbReference type="SUPFAM" id="SSF54814">
    <property type="entry name" value="Prokaryotic type KH domain (KH-domain type II)"/>
    <property type="match status" value="1"/>
</dbReference>
<reference evidence="4 5" key="1">
    <citation type="journal article" date="2016" name="Nat. Commun.">
        <title>Thousands of microbial genomes shed light on interconnected biogeochemical processes in an aquifer system.</title>
        <authorList>
            <person name="Anantharaman K."/>
            <person name="Brown C.T."/>
            <person name="Hug L.A."/>
            <person name="Sharon I."/>
            <person name="Castelle C.J."/>
            <person name="Probst A.J."/>
            <person name="Thomas B.C."/>
            <person name="Singh A."/>
            <person name="Wilkins M.J."/>
            <person name="Karaoz U."/>
            <person name="Brodie E.L."/>
            <person name="Williams K.H."/>
            <person name="Hubbard S.S."/>
            <person name="Banfield J.F."/>
        </authorList>
    </citation>
    <scope>NUCLEOTIDE SEQUENCE [LARGE SCALE GENOMIC DNA]</scope>
</reference>
<keyword evidence="2 3" id="KW-0694">RNA-binding</keyword>
<dbReference type="Gene3D" id="3.30.300.20">
    <property type="match status" value="1"/>
</dbReference>
<dbReference type="GO" id="GO:0003723">
    <property type="term" value="F:RNA binding"/>
    <property type="evidence" value="ECO:0007669"/>
    <property type="project" value="UniProtKB-UniRule"/>
</dbReference>
<evidence type="ECO:0000256" key="2">
    <source>
        <dbReference type="ARBA" id="ARBA00022884"/>
    </source>
</evidence>
<name>A0A1F5G5X9_9BACT</name>
<keyword evidence="1" id="KW-0963">Cytoplasm</keyword>
<dbReference type="InterPro" id="IPR020627">
    <property type="entry name" value="KhpA"/>
</dbReference>
<dbReference type="EMBL" id="MFAZ01000018">
    <property type="protein sequence ID" value="OGD87225.1"/>
    <property type="molecule type" value="Genomic_DNA"/>
</dbReference>
<accession>A0A1F5G5X9</accession>
<evidence type="ECO:0000256" key="1">
    <source>
        <dbReference type="ARBA" id="ARBA00022490"/>
    </source>
</evidence>
<dbReference type="AlphaFoldDB" id="A0A1F5G5X9"/>
<dbReference type="PROSITE" id="PS50084">
    <property type="entry name" value="KH_TYPE_1"/>
    <property type="match status" value="1"/>
</dbReference>
<sequence length="77" mass="8812">MEDLITLLIEPLVSDIKKVRIEKQENGQNIIFNVFVPKEEIAKVIGKEGKMIKAIKNLVKIRAIKEDLFAHLEVQEA</sequence>
<dbReference type="PANTHER" id="PTHR34654:SF1">
    <property type="entry name" value="RNA-BINDING PROTEIN KHPA"/>
    <property type="match status" value="1"/>
</dbReference>
<protein>
    <submittedName>
        <fullName evidence="4">Uncharacterized protein</fullName>
    </submittedName>
</protein>
<dbReference type="InterPro" id="IPR015946">
    <property type="entry name" value="KH_dom-like_a/b"/>
</dbReference>
<gene>
    <name evidence="4" type="ORF">A2870_03700</name>
</gene>
<evidence type="ECO:0000313" key="4">
    <source>
        <dbReference type="EMBL" id="OGD87225.1"/>
    </source>
</evidence>
<dbReference type="Pfam" id="PF13083">
    <property type="entry name" value="KH_KhpA-B"/>
    <property type="match status" value="1"/>
</dbReference>
<proteinExistence type="predicted"/>
<evidence type="ECO:0000313" key="5">
    <source>
        <dbReference type="Proteomes" id="UP000179102"/>
    </source>
</evidence>
<dbReference type="STRING" id="1797711.A2870_03700"/>
<dbReference type="InterPro" id="IPR009019">
    <property type="entry name" value="KH_sf_prok-type"/>
</dbReference>
<comment type="caution">
    <text evidence="4">The sequence shown here is derived from an EMBL/GenBank/DDBJ whole genome shotgun (WGS) entry which is preliminary data.</text>
</comment>
<organism evidence="4 5">
    <name type="scientific">Candidatus Curtissbacteria bacterium RIFCSPHIGHO2_01_FULL_41_11</name>
    <dbReference type="NCBI Taxonomy" id="1797711"/>
    <lineage>
        <taxon>Bacteria</taxon>
        <taxon>Candidatus Curtissiibacteriota</taxon>
    </lineage>
</organism>
<evidence type="ECO:0000256" key="3">
    <source>
        <dbReference type="PROSITE-ProRule" id="PRU00117"/>
    </source>
</evidence>
<dbReference type="PANTHER" id="PTHR34654">
    <property type="entry name" value="UPF0109 PROTEIN SCO5592"/>
    <property type="match status" value="1"/>
</dbReference>
<dbReference type="Proteomes" id="UP000179102">
    <property type="component" value="Unassembled WGS sequence"/>
</dbReference>